<dbReference type="EMBL" id="HBEC01022151">
    <property type="protein sequence ID" value="CAD8290145.1"/>
    <property type="molecule type" value="Transcribed_RNA"/>
</dbReference>
<reference evidence="3" key="1">
    <citation type="submission" date="2021-01" db="EMBL/GenBank/DDBJ databases">
        <authorList>
            <person name="Corre E."/>
            <person name="Pelletier E."/>
            <person name="Niang G."/>
            <person name="Scheremetjew M."/>
            <person name="Finn R."/>
            <person name="Kale V."/>
            <person name="Holt S."/>
            <person name="Cochrane G."/>
            <person name="Meng A."/>
            <person name="Brown T."/>
            <person name="Cohen L."/>
        </authorList>
    </citation>
    <scope>NUCLEOTIDE SEQUENCE</scope>
    <source>
        <strain evidence="3">CCMP219</strain>
    </source>
</reference>
<feature type="coiled-coil region" evidence="1">
    <location>
        <begin position="331"/>
        <end position="365"/>
    </location>
</feature>
<proteinExistence type="predicted"/>
<keyword evidence="1" id="KW-0175">Coiled coil</keyword>
<protein>
    <submittedName>
        <fullName evidence="3">Uncharacterized protein</fullName>
    </submittedName>
</protein>
<feature type="compositionally biased region" description="Polar residues" evidence="2">
    <location>
        <begin position="293"/>
        <end position="306"/>
    </location>
</feature>
<evidence type="ECO:0000256" key="2">
    <source>
        <dbReference type="SAM" id="MobiDB-lite"/>
    </source>
</evidence>
<name>A0A7R9VBC6_9CHLO</name>
<evidence type="ECO:0000313" key="3">
    <source>
        <dbReference type="EMBL" id="CAD8290145.1"/>
    </source>
</evidence>
<sequence>MADVGEPFDTLASVEDMLTSLPDFSDPLPGLEGQHALQPAESAEDDARCSDWFLQMIGNDALHGSAFGACLNDSAPQTWGTIPSAAAETAAAHSRAAMPVPGLPHRSARDLLQGGAFNNHGSKTQMMYSNPFHMVAQQQLYEQEWKQQQGHSGLAVYGGSQSMPLLAALPVGLQLQQSLHTSSNLSTELHTNAPSPRSEQLISKHSSHGPCCEGSPCGPASFSSLPQGPNSSSSLHASRNVLANSLLEPRGSAKIKLATGARGRRTRAAAAACAKGRSDSCGGGGSGNVPFKSKSSGNLATKHSSPAANGGVAAAAGLPIKDTTQRRNAQIRQLEAELAKKASLVAKLEEDRRELLTRERLLQLQVNSSDRAIKVFREDGIGPHLQSILASFRSNVNRALVAMLISQLPHGAAFGELCLADFALIWKTWVDEVRGGSAVRGSVTGLSVSCAHQPGGPVTCPHLPVFPHDSQPHAHLPAFPPRFPATYPPARFSSMIFSHMPTCLLFPHDSQPHAHPPVLFPHDPQHHAHLPALFPPCPLGFMLPALTPWRTDATALVPTDEHRAVAPPRRWRHARAAAARGGAVGAHAGLRDGLQRAAASAHAAGGDAQHADA</sequence>
<feature type="region of interest" description="Disordered" evidence="2">
    <location>
        <begin position="23"/>
        <end position="43"/>
    </location>
</feature>
<gene>
    <name evidence="3" type="ORF">CEUR00632_LOCUS10184</name>
</gene>
<organism evidence="3">
    <name type="scientific">Chlamydomonas euryale</name>
    <dbReference type="NCBI Taxonomy" id="1486919"/>
    <lineage>
        <taxon>Eukaryota</taxon>
        <taxon>Viridiplantae</taxon>
        <taxon>Chlorophyta</taxon>
        <taxon>core chlorophytes</taxon>
        <taxon>Chlorophyceae</taxon>
        <taxon>CS clade</taxon>
        <taxon>Chlamydomonadales</taxon>
        <taxon>Chlamydomonadaceae</taxon>
        <taxon>Chlamydomonas</taxon>
    </lineage>
</organism>
<dbReference type="AlphaFoldDB" id="A0A7R9VBC6"/>
<feature type="compositionally biased region" description="Polar residues" evidence="2">
    <location>
        <begin position="184"/>
        <end position="204"/>
    </location>
</feature>
<feature type="region of interest" description="Disordered" evidence="2">
    <location>
        <begin position="275"/>
        <end position="307"/>
    </location>
</feature>
<feature type="region of interest" description="Disordered" evidence="2">
    <location>
        <begin position="184"/>
        <end position="209"/>
    </location>
</feature>
<evidence type="ECO:0000256" key="1">
    <source>
        <dbReference type="SAM" id="Coils"/>
    </source>
</evidence>
<accession>A0A7R9VBC6</accession>